<reference evidence="6 7" key="1">
    <citation type="submission" date="2023-03" db="EMBL/GenBank/DDBJ databases">
        <title>WGS of Gossypium arboreum.</title>
        <authorList>
            <person name="Yu D."/>
        </authorList>
    </citation>
    <scope>NUCLEOTIDE SEQUENCE [LARGE SCALE GENOMIC DNA]</scope>
    <source>
        <tissue evidence="6">Leaf</tissue>
    </source>
</reference>
<evidence type="ECO:0000313" key="7">
    <source>
        <dbReference type="Proteomes" id="UP001358586"/>
    </source>
</evidence>
<dbReference type="Proteomes" id="UP001358586">
    <property type="component" value="Chromosome 9"/>
</dbReference>
<evidence type="ECO:0000256" key="1">
    <source>
        <dbReference type="ARBA" id="ARBA00023015"/>
    </source>
</evidence>
<dbReference type="SUPFAM" id="SSF101941">
    <property type="entry name" value="NAC domain"/>
    <property type="match status" value="1"/>
</dbReference>
<dbReference type="PANTHER" id="PTHR31719:SF179">
    <property type="entry name" value="OS08G0148400 PROTEIN"/>
    <property type="match status" value="1"/>
</dbReference>
<sequence>MSNNFGLGTMENINNHEEDDEELLNSFPAGYRFKPRDDELVLFYLKPKLLNLRLPPNRIRDVELYQYNPQQLIEKYESYGEEEWYFFTPRDKKYRNGLRPNRAAGDGYWKATGADKILKSESHEIGYRKALVFYKGKPPKGEKTDWMMHEFRLKDPPAKLSQDEMRLDDWILCKIYKKSDKSSKNSALISDNSQGIVSFEYGSDEFGEMDDNLYCEYLMFDHNPSLLLDDNFCDYYDPSLMPMAMVEQGIHDWAGAILGINMDGTVAGDKSFGELRVVTALTTVEDFLIEIGEGKKTIAYFTIFFGFYATRFNNNLD</sequence>
<keyword evidence="3" id="KW-0804">Transcription</keyword>
<evidence type="ECO:0000256" key="3">
    <source>
        <dbReference type="ARBA" id="ARBA00023163"/>
    </source>
</evidence>
<accession>A0ABR0NMF8</accession>
<proteinExistence type="predicted"/>
<keyword evidence="4" id="KW-0539">Nucleus</keyword>
<evidence type="ECO:0000256" key="2">
    <source>
        <dbReference type="ARBA" id="ARBA00023125"/>
    </source>
</evidence>
<keyword evidence="1" id="KW-0805">Transcription regulation</keyword>
<protein>
    <recommendedName>
        <fullName evidence="5">NAC domain-containing protein</fullName>
    </recommendedName>
</protein>
<gene>
    <name evidence="6" type="ORF">PVK06_029704</name>
</gene>
<keyword evidence="7" id="KW-1185">Reference proteome</keyword>
<dbReference type="Gene3D" id="2.170.150.80">
    <property type="entry name" value="NAC domain"/>
    <property type="match status" value="1"/>
</dbReference>
<dbReference type="PANTHER" id="PTHR31719">
    <property type="entry name" value="NAC TRANSCRIPTION FACTOR 56"/>
    <property type="match status" value="1"/>
</dbReference>
<evidence type="ECO:0000259" key="5">
    <source>
        <dbReference type="PROSITE" id="PS51005"/>
    </source>
</evidence>
<dbReference type="EMBL" id="JARKNE010000009">
    <property type="protein sequence ID" value="KAK5802121.1"/>
    <property type="molecule type" value="Genomic_DNA"/>
</dbReference>
<organism evidence="6 7">
    <name type="scientific">Gossypium arboreum</name>
    <name type="common">Tree cotton</name>
    <name type="synonym">Gossypium nanking</name>
    <dbReference type="NCBI Taxonomy" id="29729"/>
    <lineage>
        <taxon>Eukaryota</taxon>
        <taxon>Viridiplantae</taxon>
        <taxon>Streptophyta</taxon>
        <taxon>Embryophyta</taxon>
        <taxon>Tracheophyta</taxon>
        <taxon>Spermatophyta</taxon>
        <taxon>Magnoliopsida</taxon>
        <taxon>eudicotyledons</taxon>
        <taxon>Gunneridae</taxon>
        <taxon>Pentapetalae</taxon>
        <taxon>rosids</taxon>
        <taxon>malvids</taxon>
        <taxon>Malvales</taxon>
        <taxon>Malvaceae</taxon>
        <taxon>Malvoideae</taxon>
        <taxon>Gossypium</taxon>
    </lineage>
</organism>
<name>A0ABR0NMF8_GOSAR</name>
<keyword evidence="2" id="KW-0238">DNA-binding</keyword>
<dbReference type="Pfam" id="PF02365">
    <property type="entry name" value="NAM"/>
    <property type="match status" value="1"/>
</dbReference>
<dbReference type="InterPro" id="IPR003441">
    <property type="entry name" value="NAC-dom"/>
</dbReference>
<dbReference type="PROSITE" id="PS51005">
    <property type="entry name" value="NAC"/>
    <property type="match status" value="1"/>
</dbReference>
<comment type="caution">
    <text evidence="6">The sequence shown here is derived from an EMBL/GenBank/DDBJ whole genome shotgun (WGS) entry which is preliminary data.</text>
</comment>
<evidence type="ECO:0000313" key="6">
    <source>
        <dbReference type="EMBL" id="KAK5802121.1"/>
    </source>
</evidence>
<feature type="domain" description="NAC" evidence="5">
    <location>
        <begin position="27"/>
        <end position="178"/>
    </location>
</feature>
<dbReference type="InterPro" id="IPR036093">
    <property type="entry name" value="NAC_dom_sf"/>
</dbReference>
<evidence type="ECO:0000256" key="4">
    <source>
        <dbReference type="ARBA" id="ARBA00023242"/>
    </source>
</evidence>